<dbReference type="Gene3D" id="2.160.20.10">
    <property type="entry name" value="Single-stranded right-handed beta-helix, Pectin lyase-like"/>
    <property type="match status" value="1"/>
</dbReference>
<dbReference type="InterPro" id="IPR040775">
    <property type="entry name" value="Tail_spike_N"/>
</dbReference>
<dbReference type="RefSeq" id="WP_232897054.1">
    <property type="nucleotide sequence ID" value="NZ_JAJSRF020000001.1"/>
</dbReference>
<accession>A0AAW7HUT8</accession>
<gene>
    <name evidence="2" type="ORF">LU674_011305</name>
</gene>
<sequence>MALQKLTRGSHRTADFEKPIYKKRTDFYFGATLAANDEVLLWSADRGGDGNFYAWRGAFPKVVPSGMSPATSGGLGPNAWVSVGDASVGRVYATPMMFGAAGGNADDKLALQRCIDFCQATGAEMRLDRKHKTSGMLTITSAIKITGTLGASAIEGTFAAGDVLRVTVTSGQFNGGLTLNGVEILSSVTKTSGYLINLVGSYNSMIDQVILTNGYNGLGITGPASQTTHVSNLVSANHSNFHIDVQNVSADVVFDSCYLHGQAANNQSVAGCNIRQAGDVTLRTVNTAWCGTDVIITPSSGQRVQALYIQNCFLDTATGYGIYAQPTGTGKIDLLKITDVWCCTHNQGGILLGGSTGTINQADIVNCTVSNNLLNGLFLNIGANNVSVIGGSYSANASSGIAVAANVSKFKIIGVTSGPSGEFGANGQWGIVVNNGAGEDFIITNNNLMGNPLGGLYDGATGPYRQTGGNIPDSGAVKSYAKPATDWDFDAASKGATTIAAGGTLILPAGSGLVMLSDDTDGTGGVFWATAGVVTKIAGDANFVAGPAGASQIGLSYSAGNYRVGNGYPGAKNIYITTVKVKVTS</sequence>
<protein>
    <recommendedName>
        <fullName evidence="1">Tail spike TSP1/Gp66 N-terminal domain-containing protein</fullName>
    </recommendedName>
</protein>
<proteinExistence type="predicted"/>
<organism evidence="2 3">
    <name type="scientific">Pseudomonas alloputida</name>
    <dbReference type="NCBI Taxonomy" id="1940621"/>
    <lineage>
        <taxon>Bacteria</taxon>
        <taxon>Pseudomonadati</taxon>
        <taxon>Pseudomonadota</taxon>
        <taxon>Gammaproteobacteria</taxon>
        <taxon>Pseudomonadales</taxon>
        <taxon>Pseudomonadaceae</taxon>
        <taxon>Pseudomonas</taxon>
    </lineage>
</organism>
<dbReference type="InterPro" id="IPR012334">
    <property type="entry name" value="Pectin_lyas_fold"/>
</dbReference>
<feature type="domain" description="Tail spike TSP1/Gp66 N-terminal" evidence="1">
    <location>
        <begin position="20"/>
        <end position="85"/>
    </location>
</feature>
<dbReference type="InterPro" id="IPR011050">
    <property type="entry name" value="Pectin_lyase_fold/virulence"/>
</dbReference>
<name>A0AAW7HUT8_9PSED</name>
<dbReference type="AlphaFoldDB" id="A0AAW7HUT8"/>
<reference evidence="2" key="1">
    <citation type="submission" date="2023-06" db="EMBL/GenBank/DDBJ databases">
        <title>MBL-encoding genomic islands in Pseudomonas spp. in Poland.</title>
        <authorList>
            <person name="Urbanowicz P."/>
            <person name="Izdebski R."/>
            <person name="Biedrzycka M."/>
            <person name="Gniadkowski M."/>
        </authorList>
    </citation>
    <scope>NUCLEOTIDE SEQUENCE</scope>
    <source>
        <strain evidence="2">NMI5768_13</strain>
    </source>
</reference>
<dbReference type="Pfam" id="PF18668">
    <property type="entry name" value="Tail_spike_N"/>
    <property type="match status" value="1"/>
</dbReference>
<evidence type="ECO:0000313" key="3">
    <source>
        <dbReference type="Proteomes" id="UP001165439"/>
    </source>
</evidence>
<dbReference type="EMBL" id="JAJSRF020000001">
    <property type="protein sequence ID" value="MDM3952913.1"/>
    <property type="molecule type" value="Genomic_DNA"/>
</dbReference>
<dbReference type="Proteomes" id="UP001165439">
    <property type="component" value="Unassembled WGS sequence"/>
</dbReference>
<evidence type="ECO:0000313" key="2">
    <source>
        <dbReference type="EMBL" id="MDM3952913.1"/>
    </source>
</evidence>
<dbReference type="SUPFAM" id="SSF51126">
    <property type="entry name" value="Pectin lyase-like"/>
    <property type="match status" value="1"/>
</dbReference>
<dbReference type="Gene3D" id="2.10.10.80">
    <property type="match status" value="1"/>
</dbReference>
<evidence type="ECO:0000259" key="1">
    <source>
        <dbReference type="Pfam" id="PF18668"/>
    </source>
</evidence>
<comment type="caution">
    <text evidence="2">The sequence shown here is derived from an EMBL/GenBank/DDBJ whole genome shotgun (WGS) entry which is preliminary data.</text>
</comment>